<keyword evidence="3" id="KW-1185">Reference proteome</keyword>
<evidence type="ECO:0000313" key="3">
    <source>
        <dbReference type="Proteomes" id="UP000789396"/>
    </source>
</evidence>
<keyword evidence="1" id="KW-0175">Coiled coil</keyword>
<feature type="coiled-coil region" evidence="1">
    <location>
        <begin position="56"/>
        <end position="127"/>
    </location>
</feature>
<reference evidence="2" key="1">
    <citation type="submission" date="2021-06" db="EMBL/GenBank/DDBJ databases">
        <authorList>
            <person name="Kallberg Y."/>
            <person name="Tangrot J."/>
            <person name="Rosling A."/>
        </authorList>
    </citation>
    <scope>NUCLEOTIDE SEQUENCE</scope>
    <source>
        <strain evidence="2">IN212</strain>
    </source>
</reference>
<dbReference type="AlphaFoldDB" id="A0A9N8W633"/>
<proteinExistence type="predicted"/>
<dbReference type="Proteomes" id="UP000789396">
    <property type="component" value="Unassembled WGS sequence"/>
</dbReference>
<sequence length="259" mass="29867">MTEEIGKLDSDRYKQLKSEHTHALELFLGSEKKLVKKLIKAQLAFTRAEKDQDSDIRTLRKEFNNLYSEIDEKLNDEKTMKRIETILADCRELVNQSEDDKSLLQEIKALEAELEQSESTVEENKIDTLAFYPNEKGKLERLALRKIILVEVRKYEDEESILLLVKVVEGNHGELGLETKELIIKLPKRKKRIQPQVSSQQQTTTKIELPPTRAEDQYNEECSQCAVKIDGKDNYFVEYEGYACDNCVVGLPEVDPTAD</sequence>
<protein>
    <submittedName>
        <fullName evidence="2">10309_t:CDS:1</fullName>
    </submittedName>
</protein>
<accession>A0A9N8W633</accession>
<dbReference type="EMBL" id="CAJVPZ010000798">
    <property type="protein sequence ID" value="CAG8476320.1"/>
    <property type="molecule type" value="Genomic_DNA"/>
</dbReference>
<name>A0A9N8W633_9GLOM</name>
<comment type="caution">
    <text evidence="2">The sequence shown here is derived from an EMBL/GenBank/DDBJ whole genome shotgun (WGS) entry which is preliminary data.</text>
</comment>
<gene>
    <name evidence="2" type="ORF">RFULGI_LOCUS1336</name>
</gene>
<evidence type="ECO:0000313" key="2">
    <source>
        <dbReference type="EMBL" id="CAG8476320.1"/>
    </source>
</evidence>
<organism evidence="2 3">
    <name type="scientific">Racocetra fulgida</name>
    <dbReference type="NCBI Taxonomy" id="60492"/>
    <lineage>
        <taxon>Eukaryota</taxon>
        <taxon>Fungi</taxon>
        <taxon>Fungi incertae sedis</taxon>
        <taxon>Mucoromycota</taxon>
        <taxon>Glomeromycotina</taxon>
        <taxon>Glomeromycetes</taxon>
        <taxon>Diversisporales</taxon>
        <taxon>Gigasporaceae</taxon>
        <taxon>Racocetra</taxon>
    </lineage>
</organism>
<evidence type="ECO:0000256" key="1">
    <source>
        <dbReference type="SAM" id="Coils"/>
    </source>
</evidence>